<organism evidence="4 5">
    <name type="scientific">Antarcticimicrobium sediminis</name>
    <dbReference type="NCBI Taxonomy" id="2546227"/>
    <lineage>
        <taxon>Bacteria</taxon>
        <taxon>Pseudomonadati</taxon>
        <taxon>Pseudomonadota</taxon>
        <taxon>Alphaproteobacteria</taxon>
        <taxon>Rhodobacterales</taxon>
        <taxon>Paracoccaceae</taxon>
        <taxon>Antarcticimicrobium</taxon>
    </lineage>
</organism>
<dbReference type="EC" id="4.3.1.15" evidence="4"/>
<accession>A0A4R5EQC5</accession>
<dbReference type="GO" id="GO:0030170">
    <property type="term" value="F:pyridoxal phosphate binding"/>
    <property type="evidence" value="ECO:0007669"/>
    <property type="project" value="InterPro"/>
</dbReference>
<evidence type="ECO:0000256" key="1">
    <source>
        <dbReference type="ARBA" id="ARBA00001933"/>
    </source>
</evidence>
<dbReference type="EMBL" id="SMFP01000009">
    <property type="protein sequence ID" value="TDE36730.1"/>
    <property type="molecule type" value="Genomic_DNA"/>
</dbReference>
<reference evidence="4 5" key="1">
    <citation type="submission" date="2019-03" db="EMBL/GenBank/DDBJ databases">
        <authorList>
            <person name="Zhang S."/>
        </authorList>
    </citation>
    <scope>NUCLEOTIDE SEQUENCE [LARGE SCALE GENOMIC DNA]</scope>
    <source>
        <strain evidence="4 5">S4J41</strain>
    </source>
</reference>
<feature type="domain" description="Tryptophan synthase beta chain-like PALP" evidence="3">
    <location>
        <begin position="55"/>
        <end position="379"/>
    </location>
</feature>
<name>A0A4R5EQC5_9RHOB</name>
<dbReference type="InterPro" id="IPR001926">
    <property type="entry name" value="TrpB-like_PALP"/>
</dbReference>
<dbReference type="InterPro" id="IPR036052">
    <property type="entry name" value="TrpB-like_PALP_sf"/>
</dbReference>
<dbReference type="SUPFAM" id="SSF53686">
    <property type="entry name" value="Tryptophan synthase beta subunit-like PLP-dependent enzymes"/>
    <property type="match status" value="1"/>
</dbReference>
<keyword evidence="4" id="KW-0456">Lyase</keyword>
<sequence>MSNPIKYHNALGQGATTELVLNGFFAPDAPYGPEQDAVLNDTAFALAQKTITAWPGYAPTPLQDLPALAQEAGVAALCYKDEGTRFGLGSFKALGGAYAVLRLLSREIAKRKGIAEPDVAEILSGTHADVLSQITVCCATDGNHGRSVAWGARTFGCNCVIFIHATVSEGRKAAIEAYGAEVRRCAGNYDESVREADETAKAEGWFVVSDTSYPGYTEIPKDVMQGYELMAAEAADELFEPPTHVFMQTGVGGAAAAVAAHLRRRYGAETAPRIILADPEESACWLESLRAGRPVAIEGDLDTLMAGLACGEISLLAWDVLKPLACAVVSVADDDAVAMMRRLADPLPGDPVLVAGESAVAGLAAFLALMGNPEAAKTVGLGPHSRVLVFGTEGDSDPEVYEHLVGKSGDAVRAQA</sequence>
<evidence type="ECO:0000313" key="4">
    <source>
        <dbReference type="EMBL" id="TDE36730.1"/>
    </source>
</evidence>
<keyword evidence="5" id="KW-1185">Reference proteome</keyword>
<evidence type="ECO:0000259" key="3">
    <source>
        <dbReference type="Pfam" id="PF00291"/>
    </source>
</evidence>
<comment type="caution">
    <text evidence="4">The sequence shown here is derived from an EMBL/GenBank/DDBJ whole genome shotgun (WGS) entry which is preliminary data.</text>
</comment>
<dbReference type="InterPro" id="IPR010081">
    <property type="entry name" value="DiNH2opropionate_NH3_lyase"/>
</dbReference>
<evidence type="ECO:0000256" key="2">
    <source>
        <dbReference type="ARBA" id="ARBA00022898"/>
    </source>
</evidence>
<comment type="cofactor">
    <cofactor evidence="1">
        <name>pyridoxal 5'-phosphate</name>
        <dbReference type="ChEBI" id="CHEBI:597326"/>
    </cofactor>
</comment>
<dbReference type="RefSeq" id="WP_132830243.1">
    <property type="nucleotide sequence ID" value="NZ_SMFP01000009.1"/>
</dbReference>
<evidence type="ECO:0000313" key="5">
    <source>
        <dbReference type="Proteomes" id="UP000294662"/>
    </source>
</evidence>
<keyword evidence="2" id="KW-0663">Pyridoxal phosphate</keyword>
<dbReference type="NCBIfam" id="NF006058">
    <property type="entry name" value="PRK08206.1"/>
    <property type="match status" value="1"/>
</dbReference>
<dbReference type="PANTHER" id="PTHR42937">
    <property type="match status" value="1"/>
</dbReference>
<proteinExistence type="predicted"/>
<gene>
    <name evidence="4" type="ORF">E1B25_14545</name>
</gene>
<protein>
    <submittedName>
        <fullName evidence="4">Diaminopropionate ammonia-lyase</fullName>
        <ecNumber evidence="4">4.3.1.15</ecNumber>
    </submittedName>
</protein>
<dbReference type="AlphaFoldDB" id="A0A4R5EQC5"/>
<dbReference type="OrthoDB" id="34584at2"/>
<dbReference type="Gene3D" id="3.40.50.1100">
    <property type="match status" value="3"/>
</dbReference>
<dbReference type="GO" id="GO:0008838">
    <property type="term" value="F:diaminopropionate ammonia-lyase activity"/>
    <property type="evidence" value="ECO:0007669"/>
    <property type="project" value="UniProtKB-EC"/>
</dbReference>
<dbReference type="PANTHER" id="PTHR42937:SF1">
    <property type="entry name" value="DIAMINOPROPIONATE AMMONIA-LYASE"/>
    <property type="match status" value="1"/>
</dbReference>
<dbReference type="Proteomes" id="UP000294662">
    <property type="component" value="Unassembled WGS sequence"/>
</dbReference>
<dbReference type="Pfam" id="PF00291">
    <property type="entry name" value="PALP"/>
    <property type="match status" value="1"/>
</dbReference>
<dbReference type="NCBIfam" id="TIGR01747">
    <property type="entry name" value="diampropi_NH3ly"/>
    <property type="match status" value="1"/>
</dbReference>